<dbReference type="PANTHER" id="PTHR46332">
    <property type="entry name" value="ASPARTATE BETA-HYDROXYLASE DOMAIN-CONTAINING PROTEIN 2"/>
    <property type="match status" value="1"/>
</dbReference>
<keyword evidence="3" id="KW-0560">Oxidoreductase</keyword>
<evidence type="ECO:0000256" key="3">
    <source>
        <dbReference type="ARBA" id="ARBA00023002"/>
    </source>
</evidence>
<evidence type="ECO:0000259" key="5">
    <source>
        <dbReference type="Pfam" id="PF05118"/>
    </source>
</evidence>
<reference evidence="6" key="1">
    <citation type="submission" date="2023-08" db="EMBL/GenBank/DDBJ databases">
        <authorList>
            <person name="Audoor S."/>
            <person name="Bilcke G."/>
        </authorList>
    </citation>
    <scope>NUCLEOTIDE SEQUENCE</scope>
</reference>
<dbReference type="Proteomes" id="UP001295423">
    <property type="component" value="Unassembled WGS sequence"/>
</dbReference>
<dbReference type="Pfam" id="PF05118">
    <property type="entry name" value="Asp_Arg_Hydrox"/>
    <property type="match status" value="1"/>
</dbReference>
<dbReference type="SUPFAM" id="SSF51197">
    <property type="entry name" value="Clavaminate synthase-like"/>
    <property type="match status" value="1"/>
</dbReference>
<proteinExistence type="inferred from homology"/>
<dbReference type="GO" id="GO:0016020">
    <property type="term" value="C:membrane"/>
    <property type="evidence" value="ECO:0007669"/>
    <property type="project" value="TreeGrafter"/>
</dbReference>
<accession>A0AAD2FTZ9</accession>
<organism evidence="6 7">
    <name type="scientific">Cylindrotheca closterium</name>
    <dbReference type="NCBI Taxonomy" id="2856"/>
    <lineage>
        <taxon>Eukaryota</taxon>
        <taxon>Sar</taxon>
        <taxon>Stramenopiles</taxon>
        <taxon>Ochrophyta</taxon>
        <taxon>Bacillariophyta</taxon>
        <taxon>Bacillariophyceae</taxon>
        <taxon>Bacillariophycidae</taxon>
        <taxon>Bacillariales</taxon>
        <taxon>Bacillariaceae</taxon>
        <taxon>Cylindrotheca</taxon>
    </lineage>
</organism>
<evidence type="ECO:0000256" key="1">
    <source>
        <dbReference type="ARBA" id="ARBA00007730"/>
    </source>
</evidence>
<keyword evidence="2" id="KW-0223">Dioxygenase</keyword>
<evidence type="ECO:0000313" key="7">
    <source>
        <dbReference type="Proteomes" id="UP001295423"/>
    </source>
</evidence>
<feature type="domain" description="Aspartyl/asparaginy/proline hydroxylase" evidence="5">
    <location>
        <begin position="118"/>
        <end position="277"/>
    </location>
</feature>
<dbReference type="PANTHER" id="PTHR46332:SF5">
    <property type="entry name" value="ASPARTATE BETA-HYDROXYLASE DOMAIN CONTAINING 2"/>
    <property type="match status" value="1"/>
</dbReference>
<feature type="region of interest" description="Disordered" evidence="4">
    <location>
        <begin position="320"/>
        <end position="350"/>
    </location>
</feature>
<comment type="similarity">
    <text evidence="1">Belongs to the aspartyl/asparaginyl beta-hydroxylase family.</text>
</comment>
<dbReference type="InterPro" id="IPR027443">
    <property type="entry name" value="IPNS-like_sf"/>
</dbReference>
<evidence type="ECO:0000256" key="4">
    <source>
        <dbReference type="SAM" id="MobiDB-lite"/>
    </source>
</evidence>
<dbReference type="EMBL" id="CAKOGP040001825">
    <property type="protein sequence ID" value="CAJ1953304.1"/>
    <property type="molecule type" value="Genomic_DNA"/>
</dbReference>
<evidence type="ECO:0000313" key="6">
    <source>
        <dbReference type="EMBL" id="CAJ1953304.1"/>
    </source>
</evidence>
<keyword evidence="7" id="KW-1185">Reference proteome</keyword>
<gene>
    <name evidence="6" type="ORF">CYCCA115_LOCUS13963</name>
</gene>
<dbReference type="AlphaFoldDB" id="A0AAD2FTZ9"/>
<comment type="caution">
    <text evidence="6">The sequence shown here is derived from an EMBL/GenBank/DDBJ whole genome shotgun (WGS) entry which is preliminary data.</text>
</comment>
<name>A0AAD2FTZ9_9STRA</name>
<dbReference type="InterPro" id="IPR007803">
    <property type="entry name" value="Asp/Arg/Pro-Hydrxlase"/>
</dbReference>
<sequence>MRSVVVNRLRMASEQECSASAQSTAFPDIDISAPLPPHTFAGMVEREILERFEASEIERVLQSWRLLDKDYFHREYVGEDGQEEGSYMVQECHSYVPGLSIKPFWNPDEFDWTAYIKNNYKKIRKEFDAVNADMLRLQQEGSNVWAGALTEDAAAYGEGWKTLVLMDRGRWAPANVQLFPNTAKIVHDSGVPATEVFFASMKGPSEIKKHTDFTNFLCTFHLALDIPGENKCRISVGDETREWTNGNVLLFDTSLMHDAVNESDEMRYILMLRLWHPDLTSVEREALQFLYDCLEVPGLVSNDPAEKFRATQSVEAMKAFPTLQHEPRGFGGKTQKGKRKNRGSGKGSGA</sequence>
<evidence type="ECO:0000256" key="2">
    <source>
        <dbReference type="ARBA" id="ARBA00022964"/>
    </source>
</evidence>
<dbReference type="GO" id="GO:0051213">
    <property type="term" value="F:dioxygenase activity"/>
    <property type="evidence" value="ECO:0007669"/>
    <property type="project" value="UniProtKB-KW"/>
</dbReference>
<dbReference type="Gene3D" id="2.60.120.330">
    <property type="entry name" value="B-lactam Antibiotic, Isopenicillin N Synthase, Chain"/>
    <property type="match status" value="1"/>
</dbReference>
<protein>
    <recommendedName>
        <fullName evidence="5">Aspartyl/asparaginy/proline hydroxylase domain-containing protein</fullName>
    </recommendedName>
</protein>
<dbReference type="InterPro" id="IPR051821">
    <property type="entry name" value="Asp/Asn_beta-hydroxylase"/>
</dbReference>